<keyword evidence="3" id="KW-1185">Reference proteome</keyword>
<protein>
    <submittedName>
        <fullName evidence="2">Uncharacterized protein</fullName>
    </submittedName>
</protein>
<dbReference type="RefSeq" id="WP_285970449.1">
    <property type="nucleotide sequence ID" value="NZ_CP127294.1"/>
</dbReference>
<organism evidence="2 3">
    <name type="scientific">Amycolatopsis carbonis</name>
    <dbReference type="NCBI Taxonomy" id="715471"/>
    <lineage>
        <taxon>Bacteria</taxon>
        <taxon>Bacillati</taxon>
        <taxon>Actinomycetota</taxon>
        <taxon>Actinomycetes</taxon>
        <taxon>Pseudonocardiales</taxon>
        <taxon>Pseudonocardiaceae</taxon>
        <taxon>Amycolatopsis</taxon>
    </lineage>
</organism>
<feature type="chain" id="PRO_5040924680" evidence="1">
    <location>
        <begin position="34"/>
        <end position="164"/>
    </location>
</feature>
<dbReference type="EMBL" id="CP127294">
    <property type="protein sequence ID" value="WIX79769.1"/>
    <property type="molecule type" value="Genomic_DNA"/>
</dbReference>
<evidence type="ECO:0000313" key="2">
    <source>
        <dbReference type="EMBL" id="WIX79769.1"/>
    </source>
</evidence>
<sequence length="164" mass="16330">MTERDKGPRVRKRAVFVAVVAIGTVAVAGQAVAATEGPALASAPAPAVTVQLNQDTAALRGLVNHFQRGESNVALADCPGAKAGSTTFSSPVLKFTNYDFGPFIGVHATVSADADLAPGTAAGDYPLTVACGGKTYSTTFSVPAAQVTKVPAGAAKAGDGSLAE</sequence>
<evidence type="ECO:0000256" key="1">
    <source>
        <dbReference type="SAM" id="SignalP"/>
    </source>
</evidence>
<feature type="signal peptide" evidence="1">
    <location>
        <begin position="1"/>
        <end position="33"/>
    </location>
</feature>
<keyword evidence="1" id="KW-0732">Signal</keyword>
<dbReference type="Proteomes" id="UP001236014">
    <property type="component" value="Chromosome"/>
</dbReference>
<dbReference type="KEGG" id="acab:QRX50_02915"/>
<proteinExistence type="predicted"/>
<gene>
    <name evidence="2" type="ORF">QRX50_02915</name>
</gene>
<dbReference type="AlphaFoldDB" id="A0A9Y2IH02"/>
<name>A0A9Y2IH02_9PSEU</name>
<reference evidence="2 3" key="1">
    <citation type="submission" date="2023-06" db="EMBL/GenBank/DDBJ databases">
        <authorList>
            <person name="Oyuntsetseg B."/>
            <person name="Kim S.B."/>
        </authorList>
    </citation>
    <scope>NUCLEOTIDE SEQUENCE [LARGE SCALE GENOMIC DNA]</scope>
    <source>
        <strain evidence="2 3">2-15</strain>
    </source>
</reference>
<evidence type="ECO:0000313" key="3">
    <source>
        <dbReference type="Proteomes" id="UP001236014"/>
    </source>
</evidence>
<accession>A0A9Y2IH02</accession>